<dbReference type="Proteomes" id="UP000518266">
    <property type="component" value="Unassembled WGS sequence"/>
</dbReference>
<evidence type="ECO:0000313" key="3">
    <source>
        <dbReference type="Proteomes" id="UP000518266"/>
    </source>
</evidence>
<evidence type="ECO:0000256" key="1">
    <source>
        <dbReference type="SAM" id="MobiDB-lite"/>
    </source>
</evidence>
<feature type="region of interest" description="Disordered" evidence="1">
    <location>
        <begin position="1"/>
        <end position="34"/>
    </location>
</feature>
<feature type="non-terminal residue" evidence="2">
    <location>
        <position position="1"/>
    </location>
</feature>
<accession>A0A7J5XQF8</accession>
<dbReference type="AlphaFoldDB" id="A0A7J5XQF8"/>
<feature type="compositionally biased region" description="Basic and acidic residues" evidence="1">
    <location>
        <begin position="1"/>
        <end position="24"/>
    </location>
</feature>
<protein>
    <submittedName>
        <fullName evidence="2">Uncharacterized protein</fullName>
    </submittedName>
</protein>
<name>A0A7J5XQF8_DISMA</name>
<keyword evidence="3" id="KW-1185">Reference proteome</keyword>
<sequence length="122" mass="12987">MRRGDERREERRGEERRGGGKACEHASSGDSRVTGVYSSSREHRAMASGGSSFLYLNDLYELVHPAVPGEDGLAQQQLGQHAASRPDVDVGRVVGGSKDELRGAISVERSSCVASAAARSGM</sequence>
<dbReference type="EMBL" id="JAAKFY010000021">
    <property type="protein sequence ID" value="KAF3839290.1"/>
    <property type="molecule type" value="Genomic_DNA"/>
</dbReference>
<comment type="caution">
    <text evidence="2">The sequence shown here is derived from an EMBL/GenBank/DDBJ whole genome shotgun (WGS) entry which is preliminary data.</text>
</comment>
<evidence type="ECO:0000313" key="2">
    <source>
        <dbReference type="EMBL" id="KAF3839290.1"/>
    </source>
</evidence>
<organism evidence="2 3">
    <name type="scientific">Dissostichus mawsoni</name>
    <name type="common">Antarctic cod</name>
    <dbReference type="NCBI Taxonomy" id="36200"/>
    <lineage>
        <taxon>Eukaryota</taxon>
        <taxon>Metazoa</taxon>
        <taxon>Chordata</taxon>
        <taxon>Craniata</taxon>
        <taxon>Vertebrata</taxon>
        <taxon>Euteleostomi</taxon>
        <taxon>Actinopterygii</taxon>
        <taxon>Neopterygii</taxon>
        <taxon>Teleostei</taxon>
        <taxon>Neoteleostei</taxon>
        <taxon>Acanthomorphata</taxon>
        <taxon>Eupercaria</taxon>
        <taxon>Perciformes</taxon>
        <taxon>Notothenioidei</taxon>
        <taxon>Nototheniidae</taxon>
        <taxon>Dissostichus</taxon>
    </lineage>
</organism>
<gene>
    <name evidence="2" type="ORF">F7725_018007</name>
</gene>
<reference evidence="2 3" key="1">
    <citation type="submission" date="2020-03" db="EMBL/GenBank/DDBJ databases">
        <title>Dissostichus mawsoni Genome sequencing and assembly.</title>
        <authorList>
            <person name="Park H."/>
        </authorList>
    </citation>
    <scope>NUCLEOTIDE SEQUENCE [LARGE SCALE GENOMIC DNA]</scope>
    <source>
        <strain evidence="2">DM0001</strain>
        <tissue evidence="2">Muscle</tissue>
    </source>
</reference>
<proteinExistence type="predicted"/>